<dbReference type="STRING" id="1167006.UWK_03530"/>
<dbReference type="RefSeq" id="WP_015405727.1">
    <property type="nucleotide sequence ID" value="NC_020304.1"/>
</dbReference>
<keyword evidence="2" id="KW-1185">Reference proteome</keyword>
<reference evidence="2" key="1">
    <citation type="journal article" date="2013" name="Stand. Genomic Sci.">
        <title>Complete genome sequence of Desulfocapsa sulfexigens, a marine deltaproteobacterium specialized in disproportionating inorganic sulfur compounds.</title>
        <authorList>
            <person name="Finster K.W."/>
            <person name="Kjeldsen K.U."/>
            <person name="Kube M."/>
            <person name="Reinhardt R."/>
            <person name="Mussmann M."/>
            <person name="Amann R."/>
            <person name="Schreiber L."/>
        </authorList>
    </citation>
    <scope>NUCLEOTIDE SEQUENCE [LARGE SCALE GENOMIC DNA]</scope>
    <source>
        <strain evidence="2">DSM 10523 / SB164P1</strain>
    </source>
</reference>
<protein>
    <submittedName>
        <fullName evidence="1">CRISPR-associated protein, Csd1 family</fullName>
    </submittedName>
</protein>
<dbReference type="Pfam" id="PF09709">
    <property type="entry name" value="Cas_Csd1"/>
    <property type="match status" value="2"/>
</dbReference>
<dbReference type="NCBIfam" id="TIGR01863">
    <property type="entry name" value="cas_Csd1"/>
    <property type="match status" value="1"/>
</dbReference>
<accession>M1PKK9</accession>
<dbReference type="eggNOG" id="ENOG502Z7WH">
    <property type="taxonomic scope" value="Bacteria"/>
</dbReference>
<name>M1PKK9_DESSD</name>
<dbReference type="OrthoDB" id="9778918at2"/>
<gene>
    <name evidence="1" type="ordered locus">UWK_03530</name>
</gene>
<dbReference type="PATRIC" id="fig|1167006.5.peg.3796"/>
<evidence type="ECO:0000313" key="2">
    <source>
        <dbReference type="Proteomes" id="UP000011721"/>
    </source>
</evidence>
<dbReference type="AlphaFoldDB" id="M1PKK9"/>
<evidence type="ECO:0000313" key="1">
    <source>
        <dbReference type="EMBL" id="AGF80045.1"/>
    </source>
</evidence>
<dbReference type="Proteomes" id="UP000011721">
    <property type="component" value="Chromosome"/>
</dbReference>
<dbReference type="InterPro" id="IPR010144">
    <property type="entry name" value="CRISPR-assoc_prot_Csd1-typ"/>
</dbReference>
<dbReference type="KEGG" id="dsf:UWK_03530"/>
<organism evidence="1 2">
    <name type="scientific">Desulfocapsa sulfexigens (strain DSM 10523 / SB164P1)</name>
    <dbReference type="NCBI Taxonomy" id="1167006"/>
    <lineage>
        <taxon>Bacteria</taxon>
        <taxon>Pseudomonadati</taxon>
        <taxon>Thermodesulfobacteriota</taxon>
        <taxon>Desulfobulbia</taxon>
        <taxon>Desulfobulbales</taxon>
        <taxon>Desulfocapsaceae</taxon>
        <taxon>Desulfocapsa</taxon>
    </lineage>
</organism>
<sequence length="654" mass="73237">MILQALCEYYERRAAEPNSKIAPIGFAWKEIPFVIVLDRHGKVVDLQDTRQMNGKKLVGRKFLLPKVQGRSGQNAWATACLLWDHFGYVLGHLKGESKKDAAKTIKQVRKQFDLLSEKERLEPGIAKALQFCEKYEIDAEKTIQSFGSFRKILLGLPENLQETKVISTVISSYKKDKEMADKQLGTFKKTINTLPPELLADEGVAAVVSFYATAEYQKVTGFDAWPSCREINGCNLTFRLDGDAGGIAEREAVITYQKSVALVPDETETREAYCLVTGKKQPIQRLHAATAIAGGKSTAGLVSFQKNSGYDSYGKEQGFNAPVGKYAQAAYSTALSTLLTSNNRIFVGDATTVFWAGKATQIENDFSLFFTDPPKDSDDPDAGIKAVRALYESIYTGSLAAESDIPFYVLGLSPNAARISVRFWSQGTVLKFAEKIKNHFDDLEIVRSGKDQEFFSLHKLLSHTAFDFKISNVPPNLAGAVMQAIFEGKPYPVTLFQQCMRRIRAERHVNRIRAAILKAYVNRRNRYYHKIENEEISVSLDKNNMNPAYRLGRLFAVLENIQKRAQGKETIRERFYGAASSSPVSVFPQLLKLKNHHLAKLKGGAGVYFETILGEIFSGIVEIPAHLPLDAQARFAVGYYHQRQDLFTKKEDKE</sequence>
<dbReference type="CDD" id="cd09757">
    <property type="entry name" value="Cas8c_I-C"/>
    <property type="match status" value="1"/>
</dbReference>
<dbReference type="HOGENOM" id="CLU_031037_0_0_7"/>
<dbReference type="EMBL" id="CP003985">
    <property type="protein sequence ID" value="AGF80045.1"/>
    <property type="molecule type" value="Genomic_DNA"/>
</dbReference>
<proteinExistence type="predicted"/>